<gene>
    <name evidence="4" type="ORF">B0T14DRAFT_289221</name>
</gene>
<feature type="compositionally biased region" description="Basic residues" evidence="2">
    <location>
        <begin position="60"/>
        <end position="74"/>
    </location>
</feature>
<dbReference type="PANTHER" id="PTHR21561:SF12">
    <property type="entry name" value="INO80 COMPLEX SUBUNIT B"/>
    <property type="match status" value="1"/>
</dbReference>
<proteinExistence type="predicted"/>
<dbReference type="SMART" id="SM01406">
    <property type="entry name" value="PAPA-1"/>
    <property type="match status" value="1"/>
</dbReference>
<dbReference type="InterPro" id="IPR029523">
    <property type="entry name" value="INO80B/Ies2"/>
</dbReference>
<protein>
    <submittedName>
        <fullName evidence="4">PAPA-1-like conserved region-domain-containing protein</fullName>
    </submittedName>
</protein>
<accession>A0AA39WED2</accession>
<organism evidence="4 5">
    <name type="scientific">Immersiella caudata</name>
    <dbReference type="NCBI Taxonomy" id="314043"/>
    <lineage>
        <taxon>Eukaryota</taxon>
        <taxon>Fungi</taxon>
        <taxon>Dikarya</taxon>
        <taxon>Ascomycota</taxon>
        <taxon>Pezizomycotina</taxon>
        <taxon>Sordariomycetes</taxon>
        <taxon>Sordariomycetidae</taxon>
        <taxon>Sordariales</taxon>
        <taxon>Lasiosphaeriaceae</taxon>
        <taxon>Immersiella</taxon>
    </lineage>
</organism>
<keyword evidence="1" id="KW-0175">Coiled coil</keyword>
<dbReference type="Proteomes" id="UP001175000">
    <property type="component" value="Unassembled WGS sequence"/>
</dbReference>
<feature type="region of interest" description="Disordered" evidence="2">
    <location>
        <begin position="210"/>
        <end position="229"/>
    </location>
</feature>
<evidence type="ECO:0000313" key="5">
    <source>
        <dbReference type="Proteomes" id="UP001175000"/>
    </source>
</evidence>
<dbReference type="EMBL" id="JAULSU010000006">
    <property type="protein sequence ID" value="KAK0613869.1"/>
    <property type="molecule type" value="Genomic_DNA"/>
</dbReference>
<feature type="domain" description="INO80 complex subunit B-like conserved region" evidence="3">
    <location>
        <begin position="175"/>
        <end position="254"/>
    </location>
</feature>
<comment type="caution">
    <text evidence="4">The sequence shown here is derived from an EMBL/GenBank/DDBJ whole genome shotgun (WGS) entry which is preliminary data.</text>
</comment>
<feature type="region of interest" description="Disordered" evidence="2">
    <location>
        <begin position="58"/>
        <end position="138"/>
    </location>
</feature>
<dbReference type="GO" id="GO:0031011">
    <property type="term" value="C:Ino80 complex"/>
    <property type="evidence" value="ECO:0007669"/>
    <property type="project" value="InterPro"/>
</dbReference>
<reference evidence="4" key="1">
    <citation type="submission" date="2023-06" db="EMBL/GenBank/DDBJ databases">
        <title>Genome-scale phylogeny and comparative genomics of the fungal order Sordariales.</title>
        <authorList>
            <consortium name="Lawrence Berkeley National Laboratory"/>
            <person name="Hensen N."/>
            <person name="Bonometti L."/>
            <person name="Westerberg I."/>
            <person name="Brannstrom I.O."/>
            <person name="Guillou S."/>
            <person name="Cros-Aarteil S."/>
            <person name="Calhoun S."/>
            <person name="Haridas S."/>
            <person name="Kuo A."/>
            <person name="Mondo S."/>
            <person name="Pangilinan J."/>
            <person name="Riley R."/>
            <person name="Labutti K."/>
            <person name="Andreopoulos B."/>
            <person name="Lipzen A."/>
            <person name="Chen C."/>
            <person name="Yanf M."/>
            <person name="Daum C."/>
            <person name="Ng V."/>
            <person name="Clum A."/>
            <person name="Steindorff A."/>
            <person name="Ohm R."/>
            <person name="Martin F."/>
            <person name="Silar P."/>
            <person name="Natvig D."/>
            <person name="Lalanne C."/>
            <person name="Gautier V."/>
            <person name="Ament-Velasquez S.L."/>
            <person name="Kruys A."/>
            <person name="Hutchinson M.I."/>
            <person name="Powell A.J."/>
            <person name="Barry K."/>
            <person name="Miller A.N."/>
            <person name="Grigoriev I.V."/>
            <person name="Debuchy R."/>
            <person name="Gladieux P."/>
            <person name="Thoren M.H."/>
            <person name="Johannesson H."/>
        </authorList>
    </citation>
    <scope>NUCLEOTIDE SEQUENCE</scope>
    <source>
        <strain evidence="4">CBS 606.72</strain>
    </source>
</reference>
<evidence type="ECO:0000256" key="1">
    <source>
        <dbReference type="SAM" id="Coils"/>
    </source>
</evidence>
<name>A0AA39WED2_9PEZI</name>
<evidence type="ECO:0000313" key="4">
    <source>
        <dbReference type="EMBL" id="KAK0613869.1"/>
    </source>
</evidence>
<feature type="coiled-coil region" evidence="1">
    <location>
        <begin position="173"/>
        <end position="201"/>
    </location>
</feature>
<dbReference type="PANTHER" id="PTHR21561">
    <property type="entry name" value="INO80 COMPLEX SUBUNIT B"/>
    <property type="match status" value="1"/>
</dbReference>
<evidence type="ECO:0000259" key="3">
    <source>
        <dbReference type="SMART" id="SM01406"/>
    </source>
</evidence>
<keyword evidence="5" id="KW-1185">Reference proteome</keyword>
<sequence>MRLRWGIELVWQRPKMRRMKTRMPKERRSMRWTLMLRGRTKMRTVMLIWIFRRNNPLHPSRSRGRRRGRRHLWVRGRGSPSQSPQLKHRLLTTTTTTMTEELDDIDAEGEEIEVADEDAEGEDDEELDSEDGSRAGTPDLTKLTARQRAKLGEASHEYLKLSDEVQAKKVFTAEELSMRRAEMARRRRNLSEKRNEEVKMETINKLLKKQAPKTNRRNAAGYDTPDSEHQRAGPLFVRWVSTKDGNRIGVPDEMVISPAGRAFLGGGGLPRGKMVEEVS</sequence>
<dbReference type="GO" id="GO:0006338">
    <property type="term" value="P:chromatin remodeling"/>
    <property type="evidence" value="ECO:0007669"/>
    <property type="project" value="InterPro"/>
</dbReference>
<dbReference type="Pfam" id="PF04795">
    <property type="entry name" value="PAPA-1"/>
    <property type="match status" value="1"/>
</dbReference>
<feature type="compositionally biased region" description="Acidic residues" evidence="2">
    <location>
        <begin position="100"/>
        <end position="130"/>
    </location>
</feature>
<evidence type="ECO:0000256" key="2">
    <source>
        <dbReference type="SAM" id="MobiDB-lite"/>
    </source>
</evidence>
<dbReference type="AlphaFoldDB" id="A0AA39WED2"/>
<dbReference type="InterPro" id="IPR006880">
    <property type="entry name" value="INO80B_C"/>
</dbReference>